<feature type="transmembrane region" description="Helical" evidence="8">
    <location>
        <begin position="84"/>
        <end position="105"/>
    </location>
</feature>
<dbReference type="RefSeq" id="WP_116495732.1">
    <property type="nucleotide sequence ID" value="NZ_QENZ01000003.1"/>
</dbReference>
<dbReference type="FunFam" id="1.10.3860.10:FF:000001">
    <property type="entry name" value="C4-dicarboxylate transport protein"/>
    <property type="match status" value="1"/>
</dbReference>
<dbReference type="SUPFAM" id="SSF118215">
    <property type="entry name" value="Proton glutamate symport protein"/>
    <property type="match status" value="1"/>
</dbReference>
<dbReference type="InterPro" id="IPR001991">
    <property type="entry name" value="Na-dicarboxylate_symporter"/>
</dbReference>
<proteinExistence type="predicted"/>
<feature type="transmembrane region" description="Helical" evidence="8">
    <location>
        <begin position="236"/>
        <end position="262"/>
    </location>
</feature>
<keyword evidence="4 8" id="KW-0812">Transmembrane</keyword>
<keyword evidence="2" id="KW-0813">Transport</keyword>
<feature type="transmembrane region" description="Helical" evidence="8">
    <location>
        <begin position="7"/>
        <end position="26"/>
    </location>
</feature>
<dbReference type="PANTHER" id="PTHR42865">
    <property type="entry name" value="PROTON/GLUTAMATE-ASPARTATE SYMPORTER"/>
    <property type="match status" value="1"/>
</dbReference>
<dbReference type="EMBL" id="QENZ01000003">
    <property type="protein sequence ID" value="PVX52188.1"/>
    <property type="molecule type" value="Genomic_DNA"/>
</dbReference>
<evidence type="ECO:0000256" key="7">
    <source>
        <dbReference type="ARBA" id="ARBA00023136"/>
    </source>
</evidence>
<evidence type="ECO:0000313" key="9">
    <source>
        <dbReference type="EMBL" id="PVX52188.1"/>
    </source>
</evidence>
<dbReference type="PANTHER" id="PTHR42865:SF7">
    <property type="entry name" value="PROTON_GLUTAMATE-ASPARTATE SYMPORTER"/>
    <property type="match status" value="1"/>
</dbReference>
<comment type="subcellular location">
    <subcellularLocation>
        <location evidence="1">Cell membrane</location>
        <topology evidence="1">Multi-pass membrane protein</topology>
    </subcellularLocation>
</comment>
<comment type="caution">
    <text evidence="9">The sequence shown here is derived from an EMBL/GenBank/DDBJ whole genome shotgun (WGS) entry which is preliminary data.</text>
</comment>
<keyword evidence="6 8" id="KW-1133">Transmembrane helix</keyword>
<gene>
    <name evidence="9" type="ORF">C7377_0492</name>
</gene>
<dbReference type="Gene3D" id="1.10.3860.10">
    <property type="entry name" value="Sodium:dicarboxylate symporter"/>
    <property type="match status" value="1"/>
</dbReference>
<dbReference type="AlphaFoldDB" id="A0A7L4UQY6"/>
<sequence>MKRKLKIPLYVQILLGMVFGVIWGLIAVEYNFIDFTNDWIRPWGTIFIKALKLVAVPLVFLSLIKGITSMSDMAKLSSIGGKTILLYTLTTIVSISLGLFVANAFQPGDTFPQQQRNELLEQYGGNAATLKLQASEVKEQPKLQPLVDLVPDNIFKASMDNKQMLQVIFFAFLFGISMVLVGRKKVKPLKKVIDATDAVIIKIIDIIMLLAPYGTFALLAALIIDFSGDIALFKALGWYVLCVAGSLLALILIFYPTLIMLLKTVDIRQFFRHMLPVQLTAFSTSSSAATLPLTLSQATEKLDIPENVAEFVLPVGVTINMDGTGCYQAIAAVFIAQVMGIDLTLADQIAIVLTALASSIGTPGIPGGSIIMLTVILSSAGIPMEGIALILGVDRLLDMCRTVVNVTGDMTIASILGKFGK</sequence>
<dbReference type="GO" id="GO:0015293">
    <property type="term" value="F:symporter activity"/>
    <property type="evidence" value="ECO:0007669"/>
    <property type="project" value="UniProtKB-KW"/>
</dbReference>
<protein>
    <submittedName>
        <fullName evidence="9">Na+/H+-dicarboxylate symporter</fullName>
    </submittedName>
</protein>
<evidence type="ECO:0000256" key="3">
    <source>
        <dbReference type="ARBA" id="ARBA00022475"/>
    </source>
</evidence>
<feature type="transmembrane region" description="Helical" evidence="8">
    <location>
        <begin position="369"/>
        <end position="391"/>
    </location>
</feature>
<name>A0A7L4UQY6_BALHA</name>
<accession>A0A7L4UQY6</accession>
<dbReference type="Pfam" id="PF00375">
    <property type="entry name" value="SDF"/>
    <property type="match status" value="1"/>
</dbReference>
<dbReference type="GO" id="GO:0005886">
    <property type="term" value="C:plasma membrane"/>
    <property type="evidence" value="ECO:0007669"/>
    <property type="project" value="UniProtKB-SubCell"/>
</dbReference>
<dbReference type="Proteomes" id="UP000251835">
    <property type="component" value="Unassembled WGS sequence"/>
</dbReference>
<dbReference type="InterPro" id="IPR036458">
    <property type="entry name" value="Na:dicarbo_symporter_sf"/>
</dbReference>
<keyword evidence="7 8" id="KW-0472">Membrane</keyword>
<evidence type="ECO:0000256" key="1">
    <source>
        <dbReference type="ARBA" id="ARBA00004651"/>
    </source>
</evidence>
<feature type="transmembrane region" description="Helical" evidence="8">
    <location>
        <begin position="203"/>
        <end position="224"/>
    </location>
</feature>
<evidence type="ECO:0000256" key="5">
    <source>
        <dbReference type="ARBA" id="ARBA00022847"/>
    </source>
</evidence>
<feature type="transmembrane region" description="Helical" evidence="8">
    <location>
        <begin position="164"/>
        <end position="182"/>
    </location>
</feature>
<evidence type="ECO:0000313" key="10">
    <source>
        <dbReference type="Proteomes" id="UP000251835"/>
    </source>
</evidence>
<evidence type="ECO:0000256" key="8">
    <source>
        <dbReference type="SAM" id="Phobius"/>
    </source>
</evidence>
<evidence type="ECO:0000256" key="6">
    <source>
        <dbReference type="ARBA" id="ARBA00022989"/>
    </source>
</evidence>
<keyword evidence="5" id="KW-0769">Symport</keyword>
<keyword evidence="3" id="KW-1003">Cell membrane</keyword>
<feature type="transmembrane region" description="Helical" evidence="8">
    <location>
        <begin position="46"/>
        <end position="64"/>
    </location>
</feature>
<organism evidence="9 10">
    <name type="scientific">Balneicella halophila</name>
    <dbReference type="NCBI Taxonomy" id="1537566"/>
    <lineage>
        <taxon>Bacteria</taxon>
        <taxon>Pseudomonadati</taxon>
        <taxon>Bacteroidota</taxon>
        <taxon>Bacteroidia</taxon>
        <taxon>Bacteroidales</taxon>
        <taxon>Balneicellaceae</taxon>
        <taxon>Balneicella</taxon>
    </lineage>
</organism>
<dbReference type="OrthoDB" id="9768885at2"/>
<dbReference type="GO" id="GO:0006835">
    <property type="term" value="P:dicarboxylic acid transport"/>
    <property type="evidence" value="ECO:0007669"/>
    <property type="project" value="UniProtKB-ARBA"/>
</dbReference>
<evidence type="ECO:0000256" key="4">
    <source>
        <dbReference type="ARBA" id="ARBA00022692"/>
    </source>
</evidence>
<keyword evidence="10" id="KW-1185">Reference proteome</keyword>
<dbReference type="PRINTS" id="PR00173">
    <property type="entry name" value="EDTRNSPORT"/>
</dbReference>
<reference evidence="9 10" key="1">
    <citation type="submission" date="2018-05" db="EMBL/GenBank/DDBJ databases">
        <title>Genomic Encyclopedia of Type Strains, Phase IV (KMG-IV): sequencing the most valuable type-strain genomes for metagenomic binning, comparative biology and taxonomic classification.</title>
        <authorList>
            <person name="Goeker M."/>
        </authorList>
    </citation>
    <scope>NUCLEOTIDE SEQUENCE [LARGE SCALE GENOMIC DNA]</scope>
    <source>
        <strain evidence="9 10">DSM 28579</strain>
    </source>
</reference>
<evidence type="ECO:0000256" key="2">
    <source>
        <dbReference type="ARBA" id="ARBA00022448"/>
    </source>
</evidence>
<feature type="transmembrane region" description="Helical" evidence="8">
    <location>
        <begin position="329"/>
        <end position="357"/>
    </location>
</feature>